<proteinExistence type="inferred from homology"/>
<comment type="subunit">
    <text evidence="1">Component of the TIM23 complex.</text>
</comment>
<keyword evidence="5" id="KW-1185">Reference proteome</keyword>
<dbReference type="InterPro" id="IPR004274">
    <property type="entry name" value="FCP1_dom"/>
</dbReference>
<feature type="domain" description="FCP1 homology" evidence="3">
    <location>
        <begin position="19"/>
        <end position="187"/>
    </location>
</feature>
<dbReference type="GO" id="GO:0005744">
    <property type="term" value="C:TIM23 mitochondrial import inner membrane translocase complex"/>
    <property type="evidence" value="ECO:0007669"/>
    <property type="project" value="UniProtKB-UniRule"/>
</dbReference>
<dbReference type="PANTHER" id="PTHR12210">
    <property type="entry name" value="DULLARD PROTEIN PHOSPHATASE"/>
    <property type="match status" value="1"/>
</dbReference>
<dbReference type="InterPro" id="IPR050365">
    <property type="entry name" value="TIM50"/>
</dbReference>
<evidence type="ECO:0000259" key="3">
    <source>
        <dbReference type="PROSITE" id="PS50969"/>
    </source>
</evidence>
<keyword evidence="1" id="KW-0496">Mitochondrion</keyword>
<dbReference type="AlphaFoldDB" id="A0AAD7UDL4"/>
<keyword evidence="1" id="KW-0813">Transport</keyword>
<keyword evidence="1" id="KW-0653">Protein transport</keyword>
<sequence>MRLAAASKQEAPEPPIMRPQRRQVLVLLDMNGTVLVRSKKRLGRAPDAKLNDVNYYLREHASALVDRLLSNVSVVLAFYTSMRESSARPAITALSGGRDVELYEREFNKVDPLGENHWDTMRDLEKIWGTLGKAGAGFDATNTIVVEDTERKMREHPHNVIVVPSFTEDMVGLDDALRPLAGFLEALLAAEGDVRDFLVTRVFAGESQQRPASAQKKSRKPKRPSKPDRVRSWQERNSSQHHHHHPE</sequence>
<reference evidence="4" key="1">
    <citation type="submission" date="2023-01" db="EMBL/GenBank/DDBJ databases">
        <title>Metagenome sequencing of chrysophaentin producing Chrysophaeum taylorii.</title>
        <authorList>
            <person name="Davison J."/>
            <person name="Bewley C."/>
        </authorList>
    </citation>
    <scope>NUCLEOTIDE SEQUENCE</scope>
    <source>
        <strain evidence="4">NIES-1699</strain>
    </source>
</reference>
<evidence type="ECO:0000313" key="4">
    <source>
        <dbReference type="EMBL" id="KAJ8602557.1"/>
    </source>
</evidence>
<keyword evidence="1" id="KW-0809">Transit peptide</keyword>
<dbReference type="InterPro" id="IPR036412">
    <property type="entry name" value="HAD-like_sf"/>
</dbReference>
<accession>A0AAD7UDL4</accession>
<dbReference type="Proteomes" id="UP001230188">
    <property type="component" value="Unassembled WGS sequence"/>
</dbReference>
<dbReference type="PROSITE" id="PS50969">
    <property type="entry name" value="FCP1"/>
    <property type="match status" value="1"/>
</dbReference>
<comment type="function">
    <text evidence="1">Essential component of the TIM23 complex, a complex that mediates the translocation of transit peptide-containing proteins across the mitochondrial inner membrane.</text>
</comment>
<evidence type="ECO:0000256" key="1">
    <source>
        <dbReference type="RuleBase" id="RU365079"/>
    </source>
</evidence>
<dbReference type="GO" id="GO:0015031">
    <property type="term" value="P:protein transport"/>
    <property type="evidence" value="ECO:0007669"/>
    <property type="project" value="UniProtKB-KW"/>
</dbReference>
<keyword evidence="1" id="KW-0811">Translocation</keyword>
<dbReference type="Gene3D" id="3.40.50.1000">
    <property type="entry name" value="HAD superfamily/HAD-like"/>
    <property type="match status" value="1"/>
</dbReference>
<feature type="region of interest" description="Disordered" evidence="2">
    <location>
        <begin position="206"/>
        <end position="247"/>
    </location>
</feature>
<comment type="caution">
    <text evidence="4">The sequence shown here is derived from an EMBL/GenBank/DDBJ whole genome shotgun (WGS) entry which is preliminary data.</text>
</comment>
<dbReference type="InterPro" id="IPR023214">
    <property type="entry name" value="HAD_sf"/>
</dbReference>
<evidence type="ECO:0000256" key="2">
    <source>
        <dbReference type="SAM" id="MobiDB-lite"/>
    </source>
</evidence>
<feature type="compositionally biased region" description="Basic and acidic residues" evidence="2">
    <location>
        <begin position="225"/>
        <end position="234"/>
    </location>
</feature>
<dbReference type="EMBL" id="JAQMWT010000377">
    <property type="protein sequence ID" value="KAJ8602557.1"/>
    <property type="molecule type" value="Genomic_DNA"/>
</dbReference>
<protein>
    <recommendedName>
        <fullName evidence="1">Mitochondrial import inner membrane translocase subunit TIM50</fullName>
    </recommendedName>
</protein>
<comment type="subcellular location">
    <subcellularLocation>
        <location evidence="1">Mitochondrion inner membrane</location>
        <topology evidence="1">Single-pass membrane protein</topology>
    </subcellularLocation>
</comment>
<gene>
    <name evidence="4" type="ORF">CTAYLR_008353</name>
</gene>
<organism evidence="4 5">
    <name type="scientific">Chrysophaeum taylorii</name>
    <dbReference type="NCBI Taxonomy" id="2483200"/>
    <lineage>
        <taxon>Eukaryota</taxon>
        <taxon>Sar</taxon>
        <taxon>Stramenopiles</taxon>
        <taxon>Ochrophyta</taxon>
        <taxon>Pelagophyceae</taxon>
        <taxon>Pelagomonadales</taxon>
        <taxon>Pelagomonadaceae</taxon>
        <taxon>Chrysophaeum</taxon>
    </lineage>
</organism>
<name>A0AAD7UDL4_9STRA</name>
<dbReference type="Pfam" id="PF03031">
    <property type="entry name" value="NIF"/>
    <property type="match status" value="1"/>
</dbReference>
<comment type="similarity">
    <text evidence="1">Belongs to the TIM50 family.</text>
</comment>
<dbReference type="SUPFAM" id="SSF56784">
    <property type="entry name" value="HAD-like"/>
    <property type="match status" value="1"/>
</dbReference>
<evidence type="ECO:0000313" key="5">
    <source>
        <dbReference type="Proteomes" id="UP001230188"/>
    </source>
</evidence>